<dbReference type="AlphaFoldDB" id="A0A2T3B508"/>
<evidence type="ECO:0000313" key="8">
    <source>
        <dbReference type="Proteomes" id="UP000241818"/>
    </source>
</evidence>
<keyword evidence="5" id="KW-0503">Monooxygenase</keyword>
<sequence length="493" mass="56735">MPSRDAHLQFQKWAQEYGPVYSLILGTKVLVVLSSDVAVKDLLDKRSAIYSDRQDMYIGMTLCSGGFRFLMMRYGPTWRMVRKMAHNLLNVQAAKSYVPYQMLENKQMLYEMLEQPHRVLQNIRRYSNALTTSMVFGWRAPTYEDEKVKQLFNGFNEFAEINQTGTAALIDFYPILRYLPDFVIPTQKRAKELFKVERELYVNHWLNTKEAIRNKTAKPCFCVDMARVQEKEGFSDDQAGYISGTLLEAGSDTTSSTLYAFVQAMLVFPEVQKRAQEEIDRVVGPNRLPTMEDEMDLQYIRGIVKETLRWAPTTILGAVPHAVTRDDEYMGYLIPKGAGVLNNVYTIHMDPARHPNPRQFDPLRYKDDFLSAADSAANPDGTKRDHFTFGAGRRICQGMHVADRSLFLGVSRMLWGFNIRPVKNEAGEDIIPDTDQYTQGFVCMPVEFPVDIKPRDERRAEIIRNEWKEAQTLLDETKQWKEIPQGMALPSLD</sequence>
<dbReference type="SUPFAM" id="SSF48264">
    <property type="entry name" value="Cytochrome P450"/>
    <property type="match status" value="1"/>
</dbReference>
<comment type="cofactor">
    <cofactor evidence="6">
        <name>heme</name>
        <dbReference type="ChEBI" id="CHEBI:30413"/>
    </cofactor>
</comment>
<dbReference type="GO" id="GO:0004497">
    <property type="term" value="F:monooxygenase activity"/>
    <property type="evidence" value="ECO:0007669"/>
    <property type="project" value="UniProtKB-KW"/>
</dbReference>
<evidence type="ECO:0000256" key="1">
    <source>
        <dbReference type="ARBA" id="ARBA00010617"/>
    </source>
</evidence>
<keyword evidence="2 6" id="KW-0479">Metal-binding</keyword>
<dbReference type="InterPro" id="IPR002401">
    <property type="entry name" value="Cyt_P450_E_grp-I"/>
</dbReference>
<dbReference type="OrthoDB" id="1055148at2759"/>
<dbReference type="PRINTS" id="PR00463">
    <property type="entry name" value="EP450I"/>
</dbReference>
<proteinExistence type="inferred from homology"/>
<organism evidence="7 8">
    <name type="scientific">Amorphotheca resinae ATCC 22711</name>
    <dbReference type="NCBI Taxonomy" id="857342"/>
    <lineage>
        <taxon>Eukaryota</taxon>
        <taxon>Fungi</taxon>
        <taxon>Dikarya</taxon>
        <taxon>Ascomycota</taxon>
        <taxon>Pezizomycotina</taxon>
        <taxon>Leotiomycetes</taxon>
        <taxon>Helotiales</taxon>
        <taxon>Amorphothecaceae</taxon>
        <taxon>Amorphotheca</taxon>
    </lineage>
</organism>
<dbReference type="GO" id="GO:0005506">
    <property type="term" value="F:iron ion binding"/>
    <property type="evidence" value="ECO:0007669"/>
    <property type="project" value="InterPro"/>
</dbReference>
<dbReference type="CDD" id="cd11065">
    <property type="entry name" value="CYP64-like"/>
    <property type="match status" value="1"/>
</dbReference>
<dbReference type="InterPro" id="IPR036396">
    <property type="entry name" value="Cyt_P450_sf"/>
</dbReference>
<accession>A0A2T3B508</accession>
<dbReference type="STRING" id="857342.A0A2T3B508"/>
<evidence type="ECO:0000256" key="2">
    <source>
        <dbReference type="ARBA" id="ARBA00022723"/>
    </source>
</evidence>
<dbReference type="InParanoid" id="A0A2T3B508"/>
<keyword evidence="3" id="KW-0560">Oxidoreductase</keyword>
<name>A0A2T3B508_AMORE</name>
<dbReference type="Pfam" id="PF00067">
    <property type="entry name" value="p450"/>
    <property type="match status" value="1"/>
</dbReference>
<dbReference type="GeneID" id="36570547"/>
<dbReference type="PANTHER" id="PTHR46300:SF2">
    <property type="entry name" value="CYTOCHROME P450 MONOOXYGENASE ALNH-RELATED"/>
    <property type="match status" value="1"/>
</dbReference>
<dbReference type="PANTHER" id="PTHR46300">
    <property type="entry name" value="P450, PUTATIVE (EUROFUNG)-RELATED-RELATED"/>
    <property type="match status" value="1"/>
</dbReference>
<dbReference type="PRINTS" id="PR00385">
    <property type="entry name" value="P450"/>
</dbReference>
<gene>
    <name evidence="7" type="ORF">M430DRAFT_136486</name>
</gene>
<evidence type="ECO:0000256" key="6">
    <source>
        <dbReference type="PIRSR" id="PIRSR602401-1"/>
    </source>
</evidence>
<keyword evidence="8" id="KW-1185">Reference proteome</keyword>
<evidence type="ECO:0008006" key="9">
    <source>
        <dbReference type="Google" id="ProtNLM"/>
    </source>
</evidence>
<dbReference type="Proteomes" id="UP000241818">
    <property type="component" value="Unassembled WGS sequence"/>
</dbReference>
<keyword evidence="4 6" id="KW-0408">Iron</keyword>
<comment type="similarity">
    <text evidence="1">Belongs to the cytochrome P450 family.</text>
</comment>
<reference evidence="7 8" key="1">
    <citation type="journal article" date="2018" name="New Phytol.">
        <title>Comparative genomics and transcriptomics depict ericoid mycorrhizal fungi as versatile saprotrophs and plant mutualists.</title>
        <authorList>
            <person name="Martino E."/>
            <person name="Morin E."/>
            <person name="Grelet G.A."/>
            <person name="Kuo A."/>
            <person name="Kohler A."/>
            <person name="Daghino S."/>
            <person name="Barry K.W."/>
            <person name="Cichocki N."/>
            <person name="Clum A."/>
            <person name="Dockter R.B."/>
            <person name="Hainaut M."/>
            <person name="Kuo R.C."/>
            <person name="LaButti K."/>
            <person name="Lindahl B.D."/>
            <person name="Lindquist E.A."/>
            <person name="Lipzen A."/>
            <person name="Khouja H.R."/>
            <person name="Magnuson J."/>
            <person name="Murat C."/>
            <person name="Ohm R.A."/>
            <person name="Singer S.W."/>
            <person name="Spatafora J.W."/>
            <person name="Wang M."/>
            <person name="Veneault-Fourrey C."/>
            <person name="Henrissat B."/>
            <person name="Grigoriev I.V."/>
            <person name="Martin F.M."/>
            <person name="Perotto S."/>
        </authorList>
    </citation>
    <scope>NUCLEOTIDE SEQUENCE [LARGE SCALE GENOMIC DNA]</scope>
    <source>
        <strain evidence="7 8">ATCC 22711</strain>
    </source>
</reference>
<evidence type="ECO:0000256" key="3">
    <source>
        <dbReference type="ARBA" id="ARBA00023002"/>
    </source>
</evidence>
<protein>
    <recommendedName>
        <fullName evidence="9">Cytochrome P450</fullName>
    </recommendedName>
</protein>
<dbReference type="GO" id="GO:0016705">
    <property type="term" value="F:oxidoreductase activity, acting on paired donors, with incorporation or reduction of molecular oxygen"/>
    <property type="evidence" value="ECO:0007669"/>
    <property type="project" value="InterPro"/>
</dbReference>
<dbReference type="InterPro" id="IPR050364">
    <property type="entry name" value="Cytochrome_P450_fung"/>
</dbReference>
<evidence type="ECO:0000313" key="7">
    <source>
        <dbReference type="EMBL" id="PSS21844.1"/>
    </source>
</evidence>
<dbReference type="RefSeq" id="XP_024721999.1">
    <property type="nucleotide sequence ID" value="XM_024862466.1"/>
</dbReference>
<dbReference type="GO" id="GO:0020037">
    <property type="term" value="F:heme binding"/>
    <property type="evidence" value="ECO:0007669"/>
    <property type="project" value="InterPro"/>
</dbReference>
<evidence type="ECO:0000256" key="5">
    <source>
        <dbReference type="ARBA" id="ARBA00023033"/>
    </source>
</evidence>
<keyword evidence="6" id="KW-0349">Heme</keyword>
<dbReference type="Gene3D" id="1.10.630.10">
    <property type="entry name" value="Cytochrome P450"/>
    <property type="match status" value="1"/>
</dbReference>
<evidence type="ECO:0000256" key="4">
    <source>
        <dbReference type="ARBA" id="ARBA00023004"/>
    </source>
</evidence>
<dbReference type="InterPro" id="IPR001128">
    <property type="entry name" value="Cyt_P450"/>
</dbReference>
<dbReference type="EMBL" id="KZ679009">
    <property type="protein sequence ID" value="PSS21844.1"/>
    <property type="molecule type" value="Genomic_DNA"/>
</dbReference>
<feature type="binding site" description="axial binding residue" evidence="6">
    <location>
        <position position="396"/>
    </location>
    <ligand>
        <name>heme</name>
        <dbReference type="ChEBI" id="CHEBI:30413"/>
    </ligand>
    <ligandPart>
        <name>Fe</name>
        <dbReference type="ChEBI" id="CHEBI:18248"/>
    </ligandPart>
</feature>